<dbReference type="Proteomes" id="UP001305002">
    <property type="component" value="Plasmid unnamed"/>
</dbReference>
<gene>
    <name evidence="1" type="ORF">R5U08_42090</name>
</gene>
<reference evidence="1 2" key="1">
    <citation type="journal article" date="2021" name="J. Microbiol. Biotechnol.">
        <title>An Efficient Markerless Deletion System Suitable for the Industrial Strains of Streptomyces.</title>
        <authorList>
            <person name="Dong J."/>
            <person name="Wei J."/>
            <person name="Li H."/>
            <person name="Zhao S."/>
            <person name="Guan W."/>
        </authorList>
    </citation>
    <scope>NUCLEOTIDE SEQUENCE [LARGE SCALE GENOMIC DNA]</scope>
    <source>
        <strain evidence="1 2">CICC 11043</strain>
    </source>
</reference>
<sequence length="87" mass="9732">MTSRRRHLRTVPTPPEQPVAPVQLLNWRHWSHFDRPAPCVLCGTPTSLRSHAQEPAHKVCAELWNAAHPGETRFVSDPPKGGTTDHA</sequence>
<dbReference type="RefSeq" id="WP_317928349.1">
    <property type="nucleotide sequence ID" value="NZ_CP137525.1"/>
</dbReference>
<evidence type="ECO:0000313" key="2">
    <source>
        <dbReference type="Proteomes" id="UP001305002"/>
    </source>
</evidence>
<keyword evidence="1" id="KW-0614">Plasmid</keyword>
<name>A0ABZ0KRU2_STRC4</name>
<accession>A0ABZ0KRU2</accession>
<evidence type="ECO:0000313" key="1">
    <source>
        <dbReference type="EMBL" id="WOT40683.1"/>
    </source>
</evidence>
<keyword evidence="2" id="KW-1185">Reference proteome</keyword>
<organism evidence="1 2">
    <name type="scientific">Streptomyces coeruleorubidus</name>
    <dbReference type="NCBI Taxonomy" id="116188"/>
    <lineage>
        <taxon>Bacteria</taxon>
        <taxon>Bacillati</taxon>
        <taxon>Actinomycetota</taxon>
        <taxon>Actinomycetes</taxon>
        <taxon>Kitasatosporales</taxon>
        <taxon>Streptomycetaceae</taxon>
        <taxon>Streptomyces</taxon>
    </lineage>
</organism>
<reference evidence="1 2" key="2">
    <citation type="journal article" date="2024" name="Microb. Biotechnol.">
        <title>The involvement of multiple ABC transporters in daunorubicin efflux in Streptomyces coeruleorubidus.</title>
        <authorList>
            <person name="Dong J."/>
            <person name="Ning J."/>
            <person name="Tian Y."/>
            <person name="Li H."/>
            <person name="Chen H."/>
            <person name="Guan W."/>
        </authorList>
    </citation>
    <scope>NUCLEOTIDE SEQUENCE [LARGE SCALE GENOMIC DNA]</scope>
    <source>
        <strain evidence="1 2">CICC 11043</strain>
    </source>
</reference>
<geneLocation type="plasmid" evidence="1 2">
    <name>unnamed</name>
</geneLocation>
<dbReference type="EMBL" id="CP137525">
    <property type="protein sequence ID" value="WOT40683.1"/>
    <property type="molecule type" value="Genomic_DNA"/>
</dbReference>
<proteinExistence type="predicted"/>
<protein>
    <submittedName>
        <fullName evidence="1">Uncharacterized protein</fullName>
    </submittedName>
</protein>